<gene>
    <name evidence="1" type="ORF">GCM10009721_07410</name>
</gene>
<sequence>MEGMLTIELARRLSDAGLRWEPVSGDRFVVPVSGMEDDVFVISEITVDVHHFTTGDVIGFNGTTEWALDSVEQDKVVWLPREDQLRELLGDSFVALEPLEGGYAVSARGRHGAVERHADIDAERAYARALIARLEAASAEGEQSA</sequence>
<accession>A0ABQ2HN86</accession>
<reference evidence="2" key="1">
    <citation type="journal article" date="2019" name="Int. J. Syst. Evol. Microbiol.">
        <title>The Global Catalogue of Microorganisms (GCM) 10K type strain sequencing project: providing services to taxonomists for standard genome sequencing and annotation.</title>
        <authorList>
            <consortium name="The Broad Institute Genomics Platform"/>
            <consortium name="The Broad Institute Genome Sequencing Center for Infectious Disease"/>
            <person name="Wu L."/>
            <person name="Ma J."/>
        </authorList>
    </citation>
    <scope>NUCLEOTIDE SEQUENCE [LARGE SCALE GENOMIC DNA]</scope>
    <source>
        <strain evidence="2">JCM 1365</strain>
    </source>
</reference>
<dbReference type="Proteomes" id="UP000623461">
    <property type="component" value="Unassembled WGS sequence"/>
</dbReference>
<comment type="caution">
    <text evidence="1">The sequence shown here is derived from an EMBL/GenBank/DDBJ whole genome shotgun (WGS) entry which is preliminary data.</text>
</comment>
<protein>
    <recommendedName>
        <fullName evidence="3">Pilus assembly protein CpaE</fullName>
    </recommendedName>
</protein>
<evidence type="ECO:0008006" key="3">
    <source>
        <dbReference type="Google" id="ProtNLM"/>
    </source>
</evidence>
<keyword evidence="2" id="KW-1185">Reference proteome</keyword>
<proteinExistence type="predicted"/>
<name>A0ABQ2HN86_9MICO</name>
<organism evidence="1 2">
    <name type="scientific">Terrabacter tumescens</name>
    <dbReference type="NCBI Taxonomy" id="60443"/>
    <lineage>
        <taxon>Bacteria</taxon>
        <taxon>Bacillati</taxon>
        <taxon>Actinomycetota</taxon>
        <taxon>Actinomycetes</taxon>
        <taxon>Micrococcales</taxon>
        <taxon>Intrasporangiaceae</taxon>
        <taxon>Terrabacter</taxon>
    </lineage>
</organism>
<evidence type="ECO:0000313" key="2">
    <source>
        <dbReference type="Proteomes" id="UP000623461"/>
    </source>
</evidence>
<evidence type="ECO:0000313" key="1">
    <source>
        <dbReference type="EMBL" id="GGM85174.1"/>
    </source>
</evidence>
<dbReference type="EMBL" id="BMNZ01000001">
    <property type="protein sequence ID" value="GGM85174.1"/>
    <property type="molecule type" value="Genomic_DNA"/>
</dbReference>